<protein>
    <submittedName>
        <fullName evidence="3">Uncharacterized protein</fullName>
    </submittedName>
</protein>
<evidence type="ECO:0000313" key="3">
    <source>
        <dbReference type="EMBL" id="KAE9400647.1"/>
    </source>
</evidence>
<name>A0A6A4HUM6_9AGAR</name>
<accession>A0A6A4HUM6</accession>
<feature type="region of interest" description="Disordered" evidence="1">
    <location>
        <begin position="142"/>
        <end position="170"/>
    </location>
</feature>
<keyword evidence="2" id="KW-1133">Transmembrane helix</keyword>
<feature type="region of interest" description="Disordered" evidence="1">
    <location>
        <begin position="1"/>
        <end position="57"/>
    </location>
</feature>
<organism evidence="3 4">
    <name type="scientific">Gymnopus androsaceus JB14</name>
    <dbReference type="NCBI Taxonomy" id="1447944"/>
    <lineage>
        <taxon>Eukaryota</taxon>
        <taxon>Fungi</taxon>
        <taxon>Dikarya</taxon>
        <taxon>Basidiomycota</taxon>
        <taxon>Agaricomycotina</taxon>
        <taxon>Agaricomycetes</taxon>
        <taxon>Agaricomycetidae</taxon>
        <taxon>Agaricales</taxon>
        <taxon>Marasmiineae</taxon>
        <taxon>Omphalotaceae</taxon>
        <taxon>Gymnopus</taxon>
    </lineage>
</organism>
<dbReference type="AlphaFoldDB" id="A0A6A4HUM6"/>
<feature type="compositionally biased region" description="Low complexity" evidence="1">
    <location>
        <begin position="152"/>
        <end position="170"/>
    </location>
</feature>
<gene>
    <name evidence="3" type="ORF">BT96DRAFT_638535</name>
</gene>
<feature type="compositionally biased region" description="Polar residues" evidence="1">
    <location>
        <begin position="142"/>
        <end position="151"/>
    </location>
</feature>
<keyword evidence="2" id="KW-0472">Membrane</keyword>
<evidence type="ECO:0000256" key="2">
    <source>
        <dbReference type="SAM" id="Phobius"/>
    </source>
</evidence>
<keyword evidence="2" id="KW-0812">Transmembrane</keyword>
<dbReference type="InterPro" id="IPR008978">
    <property type="entry name" value="HSP20-like_chaperone"/>
</dbReference>
<dbReference type="OrthoDB" id="1431247at2759"/>
<feature type="compositionally biased region" description="Pro residues" evidence="1">
    <location>
        <begin position="27"/>
        <end position="47"/>
    </location>
</feature>
<sequence length="315" mass="33895">MLPPMLPPSTRSRTQGPTSPTAFTSPMGPPPQPSHPHPPPSAHPIPGPSAVLPPVTSAPSSEFASRVQQIRSLTSRFYTPRTDCYYDYGTHVLQATLELPGVRRENVLVTLADSAINRCRGLSVWGFSVSPILGVRGNRATAGTSSAEQGASSMTGTTIHSSSGSLSSSSSYVYAPPSSSAMRTEAAGSAGAPGWSGVSAAPDTRDPNVTPAMLESLGFGLPAPYTSRERKYGEFYRLLPVPPDTRVRFHLHSLPIFLFSMCLSASLLLLFYSLCFSVIFPDFRSFSFSVLHRPRMFKRCSMLGSCGCQFRSVNR</sequence>
<dbReference type="Proteomes" id="UP000799118">
    <property type="component" value="Unassembled WGS sequence"/>
</dbReference>
<feature type="transmembrane region" description="Helical" evidence="2">
    <location>
        <begin position="256"/>
        <end position="280"/>
    </location>
</feature>
<reference evidence="3" key="1">
    <citation type="journal article" date="2019" name="Environ. Microbiol.">
        <title>Fungal ecological strategies reflected in gene transcription - a case study of two litter decomposers.</title>
        <authorList>
            <person name="Barbi F."/>
            <person name="Kohler A."/>
            <person name="Barry K."/>
            <person name="Baskaran P."/>
            <person name="Daum C."/>
            <person name="Fauchery L."/>
            <person name="Ihrmark K."/>
            <person name="Kuo A."/>
            <person name="LaButti K."/>
            <person name="Lipzen A."/>
            <person name="Morin E."/>
            <person name="Grigoriev I.V."/>
            <person name="Henrissat B."/>
            <person name="Lindahl B."/>
            <person name="Martin F."/>
        </authorList>
    </citation>
    <scope>NUCLEOTIDE SEQUENCE</scope>
    <source>
        <strain evidence="3">JB14</strain>
    </source>
</reference>
<dbReference type="EMBL" id="ML769454">
    <property type="protein sequence ID" value="KAE9400647.1"/>
    <property type="molecule type" value="Genomic_DNA"/>
</dbReference>
<evidence type="ECO:0000256" key="1">
    <source>
        <dbReference type="SAM" id="MobiDB-lite"/>
    </source>
</evidence>
<feature type="compositionally biased region" description="Polar residues" evidence="1">
    <location>
        <begin position="9"/>
        <end position="24"/>
    </location>
</feature>
<evidence type="ECO:0000313" key="4">
    <source>
        <dbReference type="Proteomes" id="UP000799118"/>
    </source>
</evidence>
<proteinExistence type="predicted"/>
<keyword evidence="4" id="KW-1185">Reference proteome</keyword>
<dbReference type="Gene3D" id="2.60.40.790">
    <property type="match status" value="1"/>
</dbReference>